<evidence type="ECO:0000313" key="2">
    <source>
        <dbReference type="Proteomes" id="UP000321245"/>
    </source>
</evidence>
<dbReference type="Proteomes" id="UP000321245">
    <property type="component" value="Unassembled WGS sequence"/>
</dbReference>
<dbReference type="SUPFAM" id="SSF46689">
    <property type="entry name" value="Homeodomain-like"/>
    <property type="match status" value="1"/>
</dbReference>
<proteinExistence type="predicted"/>
<evidence type="ECO:0000313" key="1">
    <source>
        <dbReference type="EMBL" id="GEM53776.1"/>
    </source>
</evidence>
<accession>A0A511NM00</accession>
<dbReference type="GeneID" id="84648885"/>
<organism evidence="1 2">
    <name type="scientific">Empedobacter brevis NBRC 14943 = ATCC 43319</name>
    <dbReference type="NCBI Taxonomy" id="1218108"/>
    <lineage>
        <taxon>Bacteria</taxon>
        <taxon>Pseudomonadati</taxon>
        <taxon>Bacteroidota</taxon>
        <taxon>Flavobacteriia</taxon>
        <taxon>Flavobacteriales</taxon>
        <taxon>Weeksellaceae</taxon>
        <taxon>Empedobacter</taxon>
    </lineage>
</organism>
<sequence>MDFKTFHIGNLIKERVKEKEIELSRICNFMNFTEDELNEIYTRKSIDSELLLRWSKLLDYDFFRLYSQHLILYAPVKNNNESSKKQKSISPQFRKNLYTKEVIDYVLSKINKGEMTKSEIIERYQIPKTTLYKWINKYNNLTK</sequence>
<dbReference type="Gene3D" id="1.10.10.60">
    <property type="entry name" value="Homeodomain-like"/>
    <property type="match status" value="1"/>
</dbReference>
<dbReference type="EMBL" id="BJXC01000069">
    <property type="protein sequence ID" value="GEM53776.1"/>
    <property type="molecule type" value="Genomic_DNA"/>
</dbReference>
<gene>
    <name evidence="1" type="ORF">EB1_35660</name>
</gene>
<reference evidence="1 2" key="1">
    <citation type="submission" date="2019-07" db="EMBL/GenBank/DDBJ databases">
        <title>Whole genome shotgun sequence of Empedobacter brevis NBRC 14943.</title>
        <authorList>
            <person name="Hosoyama A."/>
            <person name="Uohara A."/>
            <person name="Ohji S."/>
            <person name="Ichikawa N."/>
        </authorList>
    </citation>
    <scope>NUCLEOTIDE SEQUENCE [LARGE SCALE GENOMIC DNA]</scope>
    <source>
        <strain evidence="1 2">NBRC 14943</strain>
    </source>
</reference>
<name>A0A511NM00_9FLAO</name>
<keyword evidence="2" id="KW-1185">Reference proteome</keyword>
<dbReference type="OrthoDB" id="799937at2"/>
<protein>
    <submittedName>
        <fullName evidence="1">Uncharacterized protein</fullName>
    </submittedName>
</protein>
<dbReference type="RefSeq" id="WP_019974133.1">
    <property type="nucleotide sequence ID" value="NZ_BJXC01000069.1"/>
</dbReference>
<dbReference type="AlphaFoldDB" id="A0A511NM00"/>
<comment type="caution">
    <text evidence="1">The sequence shown here is derived from an EMBL/GenBank/DDBJ whole genome shotgun (WGS) entry which is preliminary data.</text>
</comment>
<dbReference type="InterPro" id="IPR009057">
    <property type="entry name" value="Homeodomain-like_sf"/>
</dbReference>